<organism evidence="2 3">
    <name type="scientific">Anaeromonas frigoriresistens</name>
    <dbReference type="NCBI Taxonomy" id="2683708"/>
    <lineage>
        <taxon>Bacteria</taxon>
        <taxon>Bacillati</taxon>
        <taxon>Bacillota</taxon>
        <taxon>Tissierellia</taxon>
        <taxon>Tissierellales</taxon>
        <taxon>Thermohalobacteraceae</taxon>
        <taxon>Anaeromonas</taxon>
    </lineage>
</organism>
<dbReference type="Proteomes" id="UP000724672">
    <property type="component" value="Unassembled WGS sequence"/>
</dbReference>
<dbReference type="EMBL" id="WSFT01000037">
    <property type="protein sequence ID" value="MBS4538785.1"/>
    <property type="molecule type" value="Genomic_DNA"/>
</dbReference>
<keyword evidence="3" id="KW-1185">Reference proteome</keyword>
<dbReference type="CDD" id="cd00851">
    <property type="entry name" value="MTH1175"/>
    <property type="match status" value="1"/>
</dbReference>
<reference evidence="2" key="1">
    <citation type="submission" date="2019-12" db="EMBL/GenBank/DDBJ databases">
        <title>Clostridiaceae gen. nov. sp. nov., isolated from sediment in Xinjiang, China.</title>
        <authorList>
            <person name="Zhang R."/>
        </authorList>
    </citation>
    <scope>NUCLEOTIDE SEQUENCE</scope>
    <source>
        <strain evidence="2">D2Q-11</strain>
    </source>
</reference>
<gene>
    <name evidence="2" type="ORF">GOQ27_09935</name>
</gene>
<dbReference type="InterPro" id="IPR036105">
    <property type="entry name" value="DiNase_FeMo-co_biosyn_sf"/>
</dbReference>
<dbReference type="RefSeq" id="WP_203366708.1">
    <property type="nucleotide sequence ID" value="NZ_WSFT01000037.1"/>
</dbReference>
<dbReference type="AlphaFoldDB" id="A0A942UVG6"/>
<dbReference type="PANTHER" id="PTHR42983:SF1">
    <property type="entry name" value="IRON-MOLYBDENUM PROTEIN"/>
    <property type="match status" value="1"/>
</dbReference>
<protein>
    <submittedName>
        <fullName evidence="2">NifB/NifX family molybdenum-iron cluster-binding protein</fullName>
    </submittedName>
</protein>
<dbReference type="InterPro" id="IPR033913">
    <property type="entry name" value="MTH1175_dom"/>
</dbReference>
<evidence type="ECO:0000313" key="2">
    <source>
        <dbReference type="EMBL" id="MBS4538785.1"/>
    </source>
</evidence>
<evidence type="ECO:0000313" key="3">
    <source>
        <dbReference type="Proteomes" id="UP000724672"/>
    </source>
</evidence>
<comment type="caution">
    <text evidence="2">The sequence shown here is derived from an EMBL/GenBank/DDBJ whole genome shotgun (WGS) entry which is preliminary data.</text>
</comment>
<feature type="domain" description="Dinitrogenase iron-molybdenum cofactor biosynthesis" evidence="1">
    <location>
        <begin position="9"/>
        <end position="97"/>
    </location>
</feature>
<name>A0A942UVG6_9FIRM</name>
<dbReference type="Gene3D" id="3.30.420.130">
    <property type="entry name" value="Dinitrogenase iron-molybdenum cofactor biosynthesis domain"/>
    <property type="match status" value="1"/>
</dbReference>
<dbReference type="Pfam" id="PF02579">
    <property type="entry name" value="Nitro_FeMo-Co"/>
    <property type="match status" value="1"/>
</dbReference>
<evidence type="ECO:0000259" key="1">
    <source>
        <dbReference type="Pfam" id="PF02579"/>
    </source>
</evidence>
<dbReference type="PANTHER" id="PTHR42983">
    <property type="entry name" value="DINITROGENASE IRON-MOLYBDENUM COFACTOR PROTEIN-RELATED"/>
    <property type="match status" value="1"/>
</dbReference>
<proteinExistence type="predicted"/>
<accession>A0A942UVG6</accession>
<dbReference type="SUPFAM" id="SSF53146">
    <property type="entry name" value="Nitrogenase accessory factor-like"/>
    <property type="match status" value="1"/>
</dbReference>
<dbReference type="InterPro" id="IPR003731">
    <property type="entry name" value="Di-Nase_FeMo-co_biosynth"/>
</dbReference>
<sequence length="118" mass="12788">MKIAVASEKDRVSQHFGHCQNFNIYEVDKDNIVNMESVPNPGHKPGYLPNFLNKLGVNIIISGGMGASAINLFNSKDIEVITGAQGNVDDIAGKYIKGELASTGSICHQHLHHEECGE</sequence>